<dbReference type="Gene3D" id="3.40.50.2000">
    <property type="entry name" value="Glycogen Phosphorylase B"/>
    <property type="match status" value="2"/>
</dbReference>
<sequence length="417" mass="47043">MDGHLKPLTGLAVHLQNQGYDVRWYSGPSYAPAIQKLSIPYYSFRQAQEINQLNLEQVFPERQRIKGTVDRLRFDMKNIFLLRIPEFMADLKAIQEEFPFDLVICDVFFMASPFIKCVLKVPVIAVGIAPLGETSTNLPPAGMGLEPSPAFWGRLKQDFLRYVTTNILFKPCTNLFNTFAKQYGLAVTDRLFFDTLVRRVDIYWQSGVPGFEYPRNVVSPTVQFVGPLLPHQTGDQRPFYPAVKLNRYQRIVLVTQGTVERDPEKLLVPTLEAFRNDPNTLVIATTGGTGTAALRARFSEKNLLIEDYIDFQEVMPLASVFVTNAGYGGVLMAAQNGLPMVAAGIHEGKSEIAARINYFRLGVSLKTETPTSAQVRESVKKVLADPSYQRNVKRLREEFMTYHPHQLCQASIEKLLA</sequence>
<dbReference type="CDD" id="cd03784">
    <property type="entry name" value="GT1_Gtf-like"/>
    <property type="match status" value="1"/>
</dbReference>
<dbReference type="PANTHER" id="PTHR48043">
    <property type="entry name" value="EG:EG0003.4 PROTEIN-RELATED"/>
    <property type="match status" value="1"/>
</dbReference>
<name>A0A7K1SBJ8_9BACT</name>
<keyword evidence="2 3" id="KW-0808">Transferase</keyword>
<dbReference type="EMBL" id="WPIN01000004">
    <property type="protein sequence ID" value="MVM31145.1"/>
    <property type="molecule type" value="Genomic_DNA"/>
</dbReference>
<proteinExistence type="predicted"/>
<evidence type="ECO:0000256" key="2">
    <source>
        <dbReference type="ARBA" id="ARBA00022679"/>
    </source>
</evidence>
<dbReference type="SUPFAM" id="SSF53756">
    <property type="entry name" value="UDP-Glycosyltransferase/glycogen phosphorylase"/>
    <property type="match status" value="1"/>
</dbReference>
<keyword evidence="1" id="KW-0328">Glycosyltransferase</keyword>
<evidence type="ECO:0000313" key="4">
    <source>
        <dbReference type="Proteomes" id="UP000436006"/>
    </source>
</evidence>
<comment type="caution">
    <text evidence="3">The sequence shown here is derived from an EMBL/GenBank/DDBJ whole genome shotgun (WGS) entry which is preliminary data.</text>
</comment>
<evidence type="ECO:0000313" key="3">
    <source>
        <dbReference type="EMBL" id="MVM31145.1"/>
    </source>
</evidence>
<reference evidence="3 4" key="1">
    <citation type="submission" date="2019-12" db="EMBL/GenBank/DDBJ databases">
        <title>Spirosoma sp. HMF4905 genome sequencing and assembly.</title>
        <authorList>
            <person name="Kang H."/>
            <person name="Cha I."/>
            <person name="Kim H."/>
            <person name="Joh K."/>
        </authorList>
    </citation>
    <scope>NUCLEOTIDE SEQUENCE [LARGE SCALE GENOMIC DNA]</scope>
    <source>
        <strain evidence="3 4">HMF4905</strain>
    </source>
</reference>
<dbReference type="PANTHER" id="PTHR48043:SF145">
    <property type="entry name" value="FI06409P-RELATED"/>
    <property type="match status" value="1"/>
</dbReference>
<protein>
    <submittedName>
        <fullName evidence="3">Glycosyltransferase</fullName>
    </submittedName>
</protein>
<organism evidence="3 4">
    <name type="scientific">Spirosoma arboris</name>
    <dbReference type="NCBI Taxonomy" id="2682092"/>
    <lineage>
        <taxon>Bacteria</taxon>
        <taxon>Pseudomonadati</taxon>
        <taxon>Bacteroidota</taxon>
        <taxon>Cytophagia</taxon>
        <taxon>Cytophagales</taxon>
        <taxon>Cytophagaceae</taxon>
        <taxon>Spirosoma</taxon>
    </lineage>
</organism>
<dbReference type="InterPro" id="IPR050271">
    <property type="entry name" value="UDP-glycosyltransferase"/>
</dbReference>
<accession>A0A7K1SBJ8</accession>
<dbReference type="GO" id="GO:0008194">
    <property type="term" value="F:UDP-glycosyltransferase activity"/>
    <property type="evidence" value="ECO:0007669"/>
    <property type="project" value="InterPro"/>
</dbReference>
<evidence type="ECO:0000256" key="1">
    <source>
        <dbReference type="ARBA" id="ARBA00022676"/>
    </source>
</evidence>
<keyword evidence="4" id="KW-1185">Reference proteome</keyword>
<dbReference type="InterPro" id="IPR002213">
    <property type="entry name" value="UDP_glucos_trans"/>
</dbReference>
<gene>
    <name evidence="3" type="ORF">GO755_13975</name>
</gene>
<dbReference type="AlphaFoldDB" id="A0A7K1SBJ8"/>
<dbReference type="Proteomes" id="UP000436006">
    <property type="component" value="Unassembled WGS sequence"/>
</dbReference>
<dbReference type="Pfam" id="PF00201">
    <property type="entry name" value="UDPGT"/>
    <property type="match status" value="1"/>
</dbReference>